<organism evidence="1 2">
    <name type="scientific">Coccomyxa viridis</name>
    <dbReference type="NCBI Taxonomy" id="1274662"/>
    <lineage>
        <taxon>Eukaryota</taxon>
        <taxon>Viridiplantae</taxon>
        <taxon>Chlorophyta</taxon>
        <taxon>core chlorophytes</taxon>
        <taxon>Trebouxiophyceae</taxon>
        <taxon>Trebouxiophyceae incertae sedis</taxon>
        <taxon>Coccomyxaceae</taxon>
        <taxon>Coccomyxa</taxon>
    </lineage>
</organism>
<name>A0AAV1IIL2_9CHLO</name>
<proteinExistence type="predicted"/>
<evidence type="ECO:0000313" key="1">
    <source>
        <dbReference type="EMBL" id="CAK0787171.1"/>
    </source>
</evidence>
<dbReference type="AlphaFoldDB" id="A0AAV1IIL2"/>
<keyword evidence="2" id="KW-1185">Reference proteome</keyword>
<dbReference type="Proteomes" id="UP001314263">
    <property type="component" value="Unassembled WGS sequence"/>
</dbReference>
<dbReference type="EMBL" id="CAUYUE010000016">
    <property type="protein sequence ID" value="CAK0787171.1"/>
    <property type="molecule type" value="Genomic_DNA"/>
</dbReference>
<reference evidence="1 2" key="1">
    <citation type="submission" date="2023-10" db="EMBL/GenBank/DDBJ databases">
        <authorList>
            <person name="Maclean D."/>
            <person name="Macfadyen A."/>
        </authorList>
    </citation>
    <scope>NUCLEOTIDE SEQUENCE [LARGE SCALE GENOMIC DNA]</scope>
</reference>
<comment type="caution">
    <text evidence="1">The sequence shown here is derived from an EMBL/GenBank/DDBJ whole genome shotgun (WGS) entry which is preliminary data.</text>
</comment>
<sequence length="127" mass="14559">MSSARWHRQNVCLLQLGVLGDDIYFDTMYDREIIIWAVQRMRPGFKHLRMCAAGGTLIVWEASRELSLEECISKGPFLHNPGSCLLHIELPMNDYFMSADRRMIGNAFEIGRAFHGAKNIEWMSPGI</sequence>
<protein>
    <submittedName>
        <fullName evidence="1">Uncharacterized protein</fullName>
    </submittedName>
</protein>
<accession>A0AAV1IIL2</accession>
<evidence type="ECO:0000313" key="2">
    <source>
        <dbReference type="Proteomes" id="UP001314263"/>
    </source>
</evidence>
<gene>
    <name evidence="1" type="ORF">CVIRNUC_010387</name>
</gene>